<reference evidence="2 3" key="1">
    <citation type="submission" date="2022-07" db="EMBL/GenBank/DDBJ databases">
        <title>Photobacterium pectinilyticum sp. nov., a marine bacterium isolated from surface seawater of Qingdao offshore.</title>
        <authorList>
            <person name="Wang X."/>
        </authorList>
    </citation>
    <scope>NUCLEOTIDE SEQUENCE [LARGE SCALE GENOMIC DNA]</scope>
    <source>
        <strain evidence="2 3">ZSDE20</strain>
    </source>
</reference>
<evidence type="ECO:0000313" key="2">
    <source>
        <dbReference type="EMBL" id="MCQ1056473.1"/>
    </source>
</evidence>
<feature type="chain" id="PRO_5046078218" evidence="1">
    <location>
        <begin position="21"/>
        <end position="116"/>
    </location>
</feature>
<comment type="caution">
    <text evidence="2">The sequence shown here is derived from an EMBL/GenBank/DDBJ whole genome shotgun (WGS) entry which is preliminary data.</text>
</comment>
<keyword evidence="3" id="KW-1185">Reference proteome</keyword>
<evidence type="ECO:0000313" key="3">
    <source>
        <dbReference type="Proteomes" id="UP001524460"/>
    </source>
</evidence>
<sequence>MTFKPIILVCALAACSNCFADTNTNTNTNIKITLFYDQLSVTVFNNDGIMENVIVETDSSNGIKSVTNSYGRTTIPIQLRDSRYVNVNVWNNEQIIASQRVWVPDYERSMFGSSSH</sequence>
<gene>
    <name evidence="2" type="ORF">NHN17_00135</name>
</gene>
<name>A0ABT1MVG9_9GAMM</name>
<evidence type="ECO:0000256" key="1">
    <source>
        <dbReference type="SAM" id="SignalP"/>
    </source>
</evidence>
<organism evidence="2 3">
    <name type="scientific">Photobacterium pectinilyticum</name>
    <dbReference type="NCBI Taxonomy" id="2906793"/>
    <lineage>
        <taxon>Bacteria</taxon>
        <taxon>Pseudomonadati</taxon>
        <taxon>Pseudomonadota</taxon>
        <taxon>Gammaproteobacteria</taxon>
        <taxon>Vibrionales</taxon>
        <taxon>Vibrionaceae</taxon>
        <taxon>Photobacterium</taxon>
    </lineage>
</organism>
<dbReference type="EMBL" id="JANEYT010000001">
    <property type="protein sequence ID" value="MCQ1056473.1"/>
    <property type="molecule type" value="Genomic_DNA"/>
</dbReference>
<dbReference type="Proteomes" id="UP001524460">
    <property type="component" value="Unassembled WGS sequence"/>
</dbReference>
<feature type="signal peptide" evidence="1">
    <location>
        <begin position="1"/>
        <end position="20"/>
    </location>
</feature>
<keyword evidence="1" id="KW-0732">Signal</keyword>
<proteinExistence type="predicted"/>
<accession>A0ABT1MVG9</accession>
<protein>
    <submittedName>
        <fullName evidence="2">Uncharacterized protein</fullName>
    </submittedName>
</protein>
<dbReference type="PROSITE" id="PS51257">
    <property type="entry name" value="PROKAR_LIPOPROTEIN"/>
    <property type="match status" value="1"/>
</dbReference>
<dbReference type="RefSeq" id="WP_255040063.1">
    <property type="nucleotide sequence ID" value="NZ_JANEYT010000001.1"/>
</dbReference>